<comment type="caution">
    <text evidence="2">The sequence shown here is derived from an EMBL/GenBank/DDBJ whole genome shotgun (WGS) entry which is preliminary data.</text>
</comment>
<evidence type="ECO:0000313" key="2">
    <source>
        <dbReference type="EMBL" id="KAK2945539.1"/>
    </source>
</evidence>
<reference evidence="2 3" key="1">
    <citation type="journal article" date="2022" name="bioRxiv">
        <title>Genomics of Preaxostyla Flagellates Illuminates Evolutionary Transitions and the Path Towards Mitochondrial Loss.</title>
        <authorList>
            <person name="Novak L.V.F."/>
            <person name="Treitli S.C."/>
            <person name="Pyrih J."/>
            <person name="Halakuc P."/>
            <person name="Pipaliya S.V."/>
            <person name="Vacek V."/>
            <person name="Brzon O."/>
            <person name="Soukal P."/>
            <person name="Eme L."/>
            <person name="Dacks J.B."/>
            <person name="Karnkowska A."/>
            <person name="Elias M."/>
            <person name="Hampl V."/>
        </authorList>
    </citation>
    <scope>NUCLEOTIDE SEQUENCE [LARGE SCALE GENOMIC DNA]</scope>
    <source>
        <strain evidence="2">NAU3</strain>
        <tissue evidence="2">Gut</tissue>
    </source>
</reference>
<gene>
    <name evidence="2" type="ORF">BLNAU_19537</name>
</gene>
<name>A0ABQ9X181_9EUKA</name>
<evidence type="ECO:0000313" key="3">
    <source>
        <dbReference type="Proteomes" id="UP001281761"/>
    </source>
</evidence>
<dbReference type="EMBL" id="JARBJD010000256">
    <property type="protein sequence ID" value="KAK2945539.1"/>
    <property type="molecule type" value="Genomic_DNA"/>
</dbReference>
<sequence>MPTQANPALSKSSDPIRGPVPKIKSPSRSSIEVPVIETDGVQPSVLSVPSNRPCDAVPSVSPIQQTTNGEHSMFERIEHNDTTTQDPNTRAVPTPSTPQSNSNDDRQTELFLNTNIVSNPTTFPSNLPITRFHHIIRCEEVSSWEQQQSWLSISMFNSRLQCCVTGIIPSTVQTTENEKKSESNHCELISANVVPLCDAFPIAFCGIGKR</sequence>
<protein>
    <submittedName>
        <fullName evidence="2">Uncharacterized protein</fullName>
    </submittedName>
</protein>
<evidence type="ECO:0000256" key="1">
    <source>
        <dbReference type="SAM" id="MobiDB-lite"/>
    </source>
</evidence>
<feature type="region of interest" description="Disordered" evidence="1">
    <location>
        <begin position="1"/>
        <end position="65"/>
    </location>
</feature>
<proteinExistence type="predicted"/>
<accession>A0ABQ9X181</accession>
<keyword evidence="3" id="KW-1185">Reference proteome</keyword>
<organism evidence="2 3">
    <name type="scientific">Blattamonas nauphoetae</name>
    <dbReference type="NCBI Taxonomy" id="2049346"/>
    <lineage>
        <taxon>Eukaryota</taxon>
        <taxon>Metamonada</taxon>
        <taxon>Preaxostyla</taxon>
        <taxon>Oxymonadida</taxon>
        <taxon>Blattamonas</taxon>
    </lineage>
</organism>
<feature type="region of interest" description="Disordered" evidence="1">
    <location>
        <begin position="80"/>
        <end position="105"/>
    </location>
</feature>
<dbReference type="Proteomes" id="UP001281761">
    <property type="component" value="Unassembled WGS sequence"/>
</dbReference>
<feature type="compositionally biased region" description="Polar residues" evidence="1">
    <location>
        <begin position="1"/>
        <end position="13"/>
    </location>
</feature>